<accession>A0A557RDV9</accession>
<dbReference type="GO" id="GO:0015074">
    <property type="term" value="P:DNA integration"/>
    <property type="evidence" value="ECO:0007669"/>
    <property type="project" value="InterPro"/>
</dbReference>
<dbReference type="NCBIfam" id="NF033577">
    <property type="entry name" value="transpos_IS481"/>
    <property type="match status" value="1"/>
</dbReference>
<dbReference type="InterPro" id="IPR036397">
    <property type="entry name" value="RNaseH_sf"/>
</dbReference>
<gene>
    <name evidence="2" type="ORF">FPL11_09955</name>
</gene>
<dbReference type="InterPro" id="IPR012337">
    <property type="entry name" value="RNaseH-like_sf"/>
</dbReference>
<dbReference type="InterPro" id="IPR036388">
    <property type="entry name" value="WH-like_DNA-bd_sf"/>
</dbReference>
<dbReference type="SUPFAM" id="SSF53098">
    <property type="entry name" value="Ribonuclease H-like"/>
    <property type="match status" value="1"/>
</dbReference>
<dbReference type="InterPro" id="IPR009057">
    <property type="entry name" value="Homeodomain-like_sf"/>
</dbReference>
<sequence length="316" mass="36905">MDSHYNAALTPRGRARMVRAVIDQGLSYRKAAERFHVDPKTVQRWTQRYRRYGQKGLYQRSSRPKCQPRRTPKRIVRQVIARRRQRWTMDRIAMNMGISRATVCRILQRNGLNRLSALEIKPPPQRYQHENPGDLLHLDIKKLGRFERVGHRITGRRVGTSRGAGWEYVHVAIDDCSRIAHSKIQDSETADAAVDHLLAAVRYYRSLGVTIRRVLTDNGACYRSKKFAAMCRCLGIRHRFTRPYTPRTNGKAERFIQTALREWAYAFAYTNSTERGEHLPRWIHDYNWHRQHGSLNHKTPISTLGLSGDNLMRLHT</sequence>
<reference evidence="2 3" key="1">
    <citation type="submission" date="2019-07" db="EMBL/GenBank/DDBJ databases">
        <title>Reclasification of Spiribacter aquaticus.</title>
        <authorList>
            <person name="Leon M.J."/>
            <person name="Sanchez-Porro C."/>
            <person name="Ventosa A."/>
        </authorList>
    </citation>
    <scope>NUCLEOTIDE SEQUENCE [LARGE SCALE GENOMIC DNA]</scope>
    <source>
        <strain evidence="2 3">SP30</strain>
    </source>
</reference>
<dbReference type="Pfam" id="PF13518">
    <property type="entry name" value="HTH_28"/>
    <property type="match status" value="1"/>
</dbReference>
<dbReference type="Gene3D" id="3.30.420.10">
    <property type="entry name" value="Ribonuclease H-like superfamily/Ribonuclease H"/>
    <property type="match status" value="1"/>
</dbReference>
<dbReference type="GO" id="GO:0003676">
    <property type="term" value="F:nucleic acid binding"/>
    <property type="evidence" value="ECO:0007669"/>
    <property type="project" value="InterPro"/>
</dbReference>
<protein>
    <submittedName>
        <fullName evidence="2">IS481 family transposase</fullName>
    </submittedName>
</protein>
<dbReference type="Gene3D" id="1.10.10.10">
    <property type="entry name" value="Winged helix-like DNA-binding domain superfamily/Winged helix DNA-binding domain"/>
    <property type="match status" value="1"/>
</dbReference>
<feature type="domain" description="Integrase catalytic" evidence="1">
    <location>
        <begin position="128"/>
        <end position="308"/>
    </location>
</feature>
<dbReference type="InterPro" id="IPR001584">
    <property type="entry name" value="Integrase_cat-core"/>
</dbReference>
<dbReference type="Pfam" id="PF13683">
    <property type="entry name" value="rve_3"/>
    <property type="match status" value="1"/>
</dbReference>
<dbReference type="SUPFAM" id="SSF46689">
    <property type="entry name" value="Homeodomain-like"/>
    <property type="match status" value="1"/>
</dbReference>
<dbReference type="InterPro" id="IPR047656">
    <property type="entry name" value="IS481-like_transpos"/>
</dbReference>
<comment type="caution">
    <text evidence="2">The sequence shown here is derived from an EMBL/GenBank/DDBJ whole genome shotgun (WGS) entry which is preliminary data.</text>
</comment>
<evidence type="ECO:0000259" key="1">
    <source>
        <dbReference type="PROSITE" id="PS50994"/>
    </source>
</evidence>
<dbReference type="PANTHER" id="PTHR35004:SF7">
    <property type="entry name" value="INTEGRASE PROTEIN"/>
    <property type="match status" value="1"/>
</dbReference>
<keyword evidence="3" id="KW-1185">Reference proteome</keyword>
<name>A0A557RDV9_9GAMM</name>
<dbReference type="PANTHER" id="PTHR35004">
    <property type="entry name" value="TRANSPOSASE RV3428C-RELATED"/>
    <property type="match status" value="1"/>
</dbReference>
<dbReference type="EMBL" id="VMKP01000006">
    <property type="protein sequence ID" value="TVO63345.1"/>
    <property type="molecule type" value="Genomic_DNA"/>
</dbReference>
<dbReference type="InterPro" id="IPR055247">
    <property type="entry name" value="InsJ-like_HTH"/>
</dbReference>
<organism evidence="2 3">
    <name type="scientific">Spiribacter aquaticus</name>
    <dbReference type="NCBI Taxonomy" id="1935996"/>
    <lineage>
        <taxon>Bacteria</taxon>
        <taxon>Pseudomonadati</taxon>
        <taxon>Pseudomonadota</taxon>
        <taxon>Gammaproteobacteria</taxon>
        <taxon>Chromatiales</taxon>
        <taxon>Ectothiorhodospiraceae</taxon>
        <taxon>Spiribacter</taxon>
    </lineage>
</organism>
<evidence type="ECO:0000313" key="3">
    <source>
        <dbReference type="Proteomes" id="UP000316688"/>
    </source>
</evidence>
<evidence type="ECO:0000313" key="2">
    <source>
        <dbReference type="EMBL" id="TVO63345.1"/>
    </source>
</evidence>
<proteinExistence type="predicted"/>
<dbReference type="AlphaFoldDB" id="A0A557RDV9"/>
<dbReference type="PROSITE" id="PS50994">
    <property type="entry name" value="INTEGRASE"/>
    <property type="match status" value="1"/>
</dbReference>
<dbReference type="Proteomes" id="UP000316688">
    <property type="component" value="Unassembled WGS sequence"/>
</dbReference>
<dbReference type="RefSeq" id="WP_144348473.1">
    <property type="nucleotide sequence ID" value="NZ_VMKP01000006.1"/>
</dbReference>